<dbReference type="InterPro" id="IPR021408">
    <property type="entry name" value="DUF3046"/>
</dbReference>
<gene>
    <name evidence="1" type="ORF">WDS16_11100</name>
</gene>
<organism evidence="1 2">
    <name type="scientific">Rhodococcus sovatensis</name>
    <dbReference type="NCBI Taxonomy" id="1805840"/>
    <lineage>
        <taxon>Bacteria</taxon>
        <taxon>Bacillati</taxon>
        <taxon>Actinomycetota</taxon>
        <taxon>Actinomycetes</taxon>
        <taxon>Mycobacteriales</taxon>
        <taxon>Nocardiaceae</taxon>
        <taxon>Rhodococcus</taxon>
    </lineage>
</organism>
<dbReference type="Proteomes" id="UP001432000">
    <property type="component" value="Chromosome"/>
</dbReference>
<protein>
    <submittedName>
        <fullName evidence="1">DUF3046 domain-containing protein</fullName>
    </submittedName>
</protein>
<keyword evidence="2" id="KW-1185">Reference proteome</keyword>
<dbReference type="EMBL" id="CP147846">
    <property type="protein sequence ID" value="WXG70983.1"/>
    <property type="molecule type" value="Genomic_DNA"/>
</dbReference>
<reference evidence="1 2" key="1">
    <citation type="submission" date="2024-03" db="EMBL/GenBank/DDBJ databases">
        <title>Natural products discovery in diverse microorganisms through a two-stage MS feature dereplication strategy.</title>
        <authorList>
            <person name="Zhang R."/>
        </authorList>
    </citation>
    <scope>NUCLEOTIDE SEQUENCE [LARGE SCALE GENOMIC DNA]</scope>
    <source>
        <strain evidence="1 2">18930</strain>
    </source>
</reference>
<evidence type="ECO:0000313" key="1">
    <source>
        <dbReference type="EMBL" id="WXG70983.1"/>
    </source>
</evidence>
<proteinExistence type="predicted"/>
<sequence>MRLTEFRELLVDEFGQMRGDSILVDHVITSLDGNTGAEAIEAGVDPRDVWRALCKEFDVPRSRW</sequence>
<accession>A0ABZ2PP75</accession>
<dbReference type="RefSeq" id="WP_338892716.1">
    <property type="nucleotide sequence ID" value="NZ_CP147846.1"/>
</dbReference>
<dbReference type="Pfam" id="PF11248">
    <property type="entry name" value="DUF3046"/>
    <property type="match status" value="1"/>
</dbReference>
<evidence type="ECO:0000313" key="2">
    <source>
        <dbReference type="Proteomes" id="UP001432000"/>
    </source>
</evidence>
<name>A0ABZ2PP75_9NOCA</name>